<organism evidence="1 2">
    <name type="scientific">Anaerocolumna cellulosilytica</name>
    <dbReference type="NCBI Taxonomy" id="433286"/>
    <lineage>
        <taxon>Bacteria</taxon>
        <taxon>Bacillati</taxon>
        <taxon>Bacillota</taxon>
        <taxon>Clostridia</taxon>
        <taxon>Lachnospirales</taxon>
        <taxon>Lachnospiraceae</taxon>
        <taxon>Anaerocolumna</taxon>
    </lineage>
</organism>
<dbReference type="PANTHER" id="PTHR13369">
    <property type="match status" value="1"/>
</dbReference>
<dbReference type="CDD" id="cd02440">
    <property type="entry name" value="AdoMet_MTases"/>
    <property type="match status" value="1"/>
</dbReference>
<dbReference type="Pfam" id="PF13679">
    <property type="entry name" value="Methyltransf_32"/>
    <property type="match status" value="1"/>
</dbReference>
<protein>
    <submittedName>
        <fullName evidence="1">Methyltransferase</fullName>
    </submittedName>
</protein>
<dbReference type="SUPFAM" id="SSF53335">
    <property type="entry name" value="S-adenosyl-L-methionine-dependent methyltransferases"/>
    <property type="match status" value="1"/>
</dbReference>
<dbReference type="Proteomes" id="UP000515561">
    <property type="component" value="Chromosome"/>
</dbReference>
<keyword evidence="1" id="KW-0489">Methyltransferase</keyword>
<keyword evidence="2" id="KW-1185">Reference proteome</keyword>
<dbReference type="KEGG" id="acel:acsn021_42820"/>
<keyword evidence="1" id="KW-0808">Transferase</keyword>
<gene>
    <name evidence="1" type="ORF">acsn021_42820</name>
</gene>
<dbReference type="PANTHER" id="PTHR13369:SF3">
    <property type="entry name" value="METHYLTRANSFERASE DOMAIN-CONTAINING PROTEIN"/>
    <property type="match status" value="1"/>
</dbReference>
<reference evidence="1 2" key="1">
    <citation type="journal article" date="2016" name="Int. J. Syst. Evol. Microbiol.">
        <title>Descriptions of Anaerotaenia torta gen. nov., sp. nov. and Anaerocolumna cellulosilytica gen. nov., sp. nov. isolated from a methanogenic reactor of cattle waste.</title>
        <authorList>
            <person name="Uek A."/>
            <person name="Ohtaki Y."/>
            <person name="Kaku N."/>
            <person name="Ueki K."/>
        </authorList>
    </citation>
    <scope>NUCLEOTIDE SEQUENCE [LARGE SCALE GENOMIC DNA]</scope>
    <source>
        <strain evidence="1 2">SN021</strain>
    </source>
</reference>
<evidence type="ECO:0000313" key="1">
    <source>
        <dbReference type="EMBL" id="BCJ96713.1"/>
    </source>
</evidence>
<dbReference type="RefSeq" id="WP_184092081.1">
    <property type="nucleotide sequence ID" value="NZ_AP023367.1"/>
</dbReference>
<dbReference type="InterPro" id="IPR025714">
    <property type="entry name" value="Methyltranfer_dom"/>
</dbReference>
<dbReference type="GO" id="GO:0032259">
    <property type="term" value="P:methylation"/>
    <property type="evidence" value="ECO:0007669"/>
    <property type="project" value="UniProtKB-KW"/>
</dbReference>
<dbReference type="Gene3D" id="3.40.50.150">
    <property type="entry name" value="Vaccinia Virus protein VP39"/>
    <property type="match status" value="1"/>
</dbReference>
<dbReference type="GO" id="GO:0008168">
    <property type="term" value="F:methyltransferase activity"/>
    <property type="evidence" value="ECO:0007669"/>
    <property type="project" value="UniProtKB-KW"/>
</dbReference>
<sequence length="394" mass="45332">MEKNIIELVSQSLDIDFVDMILSNPPAGLAVTKIKVRPVMLKNILLYQVTEYRNNQVFHENCTKAELTDRLAEWINQKYKQVLLRTRTKQITALISKKGKETIKTKRLLEGSLEPELRHNREKSYIIKEGTPVPFLVDLGVMTGDGKVVKAKFDKFKQINRFLEFIEDVLPSLNTERELTILDFGCGKSYLTFAIYYYLKIIKGYPIRIIGLDLKEEVIKKCNNLAREYGYDELQFLVGDIADYKGVKKVDMVVTLHACDTATDYALYKAVLWEADVILSVPCCQHELNGTIQNPILNPLFKYGLIKERMAALATDALRGELLELMGYRSQILEFIDMEHTPKNILIRAVKSSSDNADKQRQWQAYDTCRKFLCAEPTLYKLLKERLVKEGVTK</sequence>
<dbReference type="GO" id="GO:0005737">
    <property type="term" value="C:cytoplasm"/>
    <property type="evidence" value="ECO:0007669"/>
    <property type="project" value="TreeGrafter"/>
</dbReference>
<evidence type="ECO:0000313" key="2">
    <source>
        <dbReference type="Proteomes" id="UP000515561"/>
    </source>
</evidence>
<accession>A0A6S6QZX1</accession>
<name>A0A6S6QZX1_9FIRM</name>
<dbReference type="InterPro" id="IPR029063">
    <property type="entry name" value="SAM-dependent_MTases_sf"/>
</dbReference>
<dbReference type="EMBL" id="AP023367">
    <property type="protein sequence ID" value="BCJ96713.1"/>
    <property type="molecule type" value="Genomic_DNA"/>
</dbReference>
<dbReference type="AlphaFoldDB" id="A0A6S6QZX1"/>
<proteinExistence type="predicted"/>